<name>A0A6J4JYR2_9CHLR</name>
<evidence type="ECO:0000313" key="1">
    <source>
        <dbReference type="EMBL" id="CAA9291205.1"/>
    </source>
</evidence>
<sequence length="63" mass="7303">MLRSARRFFNTQGGYGNVAADLCLTDYKLDELVIFNQRGQFHRNWLDTCLSLAAVEKHQDKVK</sequence>
<accession>A0A6J4JYR2</accession>
<organism evidence="1">
    <name type="scientific">uncultured Chloroflexia bacterium</name>
    <dbReference type="NCBI Taxonomy" id="1672391"/>
    <lineage>
        <taxon>Bacteria</taxon>
        <taxon>Bacillati</taxon>
        <taxon>Chloroflexota</taxon>
        <taxon>Chloroflexia</taxon>
        <taxon>environmental samples</taxon>
    </lineage>
</organism>
<dbReference type="AlphaFoldDB" id="A0A6J4JYR2"/>
<reference evidence="1" key="1">
    <citation type="submission" date="2020-02" db="EMBL/GenBank/DDBJ databases">
        <authorList>
            <person name="Meier V. D."/>
        </authorList>
    </citation>
    <scope>NUCLEOTIDE SEQUENCE</scope>
    <source>
        <strain evidence="1">AVDCRST_MAG26</strain>
    </source>
</reference>
<protein>
    <submittedName>
        <fullName evidence="1">Uncharacterized protein</fullName>
    </submittedName>
</protein>
<dbReference type="EMBL" id="CADCTK010000960">
    <property type="protein sequence ID" value="CAA9291205.1"/>
    <property type="molecule type" value="Genomic_DNA"/>
</dbReference>
<gene>
    <name evidence="1" type="ORF">AVDCRST_MAG26-4102</name>
</gene>
<proteinExistence type="predicted"/>